<dbReference type="InterPro" id="IPR036249">
    <property type="entry name" value="Thioredoxin-like_sf"/>
</dbReference>
<dbReference type="Proteomes" id="UP000587760">
    <property type="component" value="Unassembled WGS sequence"/>
</dbReference>
<reference evidence="3 4" key="1">
    <citation type="submission" date="2020-08" db="EMBL/GenBank/DDBJ databases">
        <title>Genomic Encyclopedia of Type Strains, Phase IV (KMG-IV): sequencing the most valuable type-strain genomes for metagenomic binning, comparative biology and taxonomic classification.</title>
        <authorList>
            <person name="Goeker M."/>
        </authorList>
    </citation>
    <scope>NUCLEOTIDE SEQUENCE [LARGE SCALE GENOMIC DNA]</scope>
    <source>
        <strain evidence="3 4">DSM 2461</strain>
    </source>
</reference>
<name>A0A841RCW3_9SPIO</name>
<dbReference type="RefSeq" id="WP_184748081.1">
    <property type="nucleotide sequence ID" value="NZ_JACHGJ010000008.1"/>
</dbReference>
<dbReference type="Pfam" id="PF00085">
    <property type="entry name" value="Thioredoxin"/>
    <property type="match status" value="1"/>
</dbReference>
<dbReference type="PROSITE" id="PS51352">
    <property type="entry name" value="THIOREDOXIN_2"/>
    <property type="match status" value="1"/>
</dbReference>
<dbReference type="Gene3D" id="3.40.30.10">
    <property type="entry name" value="Glutaredoxin"/>
    <property type="match status" value="1"/>
</dbReference>
<sequence length="157" mass="17757">MKLFTIITAFFFALSFGLFASGEKDMAGQDSHDSMEMDSMEKDDTMEMSAMSGGLMDFVSMDKAMMMAEETPTVLFFNASWCPTCRAAVKDFEMNAMKLEGINLLSVDYDDSADLKQKYEITYQHTFVQIDSMGKVLAMWNGGETEELLKQIKMDKM</sequence>
<evidence type="ECO:0000313" key="3">
    <source>
        <dbReference type="EMBL" id="MBB6481845.1"/>
    </source>
</evidence>
<organism evidence="3 4">
    <name type="scientific">Spirochaeta isovalerica</name>
    <dbReference type="NCBI Taxonomy" id="150"/>
    <lineage>
        <taxon>Bacteria</taxon>
        <taxon>Pseudomonadati</taxon>
        <taxon>Spirochaetota</taxon>
        <taxon>Spirochaetia</taxon>
        <taxon>Spirochaetales</taxon>
        <taxon>Spirochaetaceae</taxon>
        <taxon>Spirochaeta</taxon>
    </lineage>
</organism>
<dbReference type="InterPro" id="IPR013766">
    <property type="entry name" value="Thioredoxin_domain"/>
</dbReference>
<keyword evidence="3" id="KW-0413">Isomerase</keyword>
<evidence type="ECO:0000259" key="2">
    <source>
        <dbReference type="PROSITE" id="PS51352"/>
    </source>
</evidence>
<feature type="chain" id="PRO_5032331982" evidence="1">
    <location>
        <begin position="21"/>
        <end position="157"/>
    </location>
</feature>
<dbReference type="EMBL" id="JACHGJ010000008">
    <property type="protein sequence ID" value="MBB6481845.1"/>
    <property type="molecule type" value="Genomic_DNA"/>
</dbReference>
<feature type="signal peptide" evidence="1">
    <location>
        <begin position="1"/>
        <end position="20"/>
    </location>
</feature>
<feature type="domain" description="Thioredoxin" evidence="2">
    <location>
        <begin position="37"/>
        <end position="157"/>
    </location>
</feature>
<evidence type="ECO:0000256" key="1">
    <source>
        <dbReference type="SAM" id="SignalP"/>
    </source>
</evidence>
<dbReference type="SUPFAM" id="SSF52833">
    <property type="entry name" value="Thioredoxin-like"/>
    <property type="match status" value="1"/>
</dbReference>
<proteinExistence type="predicted"/>
<gene>
    <name evidence="3" type="ORF">HNR50_003526</name>
</gene>
<protein>
    <submittedName>
        <fullName evidence="3">Thiol-disulfide isomerase/thioredoxin</fullName>
    </submittedName>
</protein>
<evidence type="ECO:0000313" key="4">
    <source>
        <dbReference type="Proteomes" id="UP000587760"/>
    </source>
</evidence>
<keyword evidence="4" id="KW-1185">Reference proteome</keyword>
<dbReference type="GO" id="GO:0016853">
    <property type="term" value="F:isomerase activity"/>
    <property type="evidence" value="ECO:0007669"/>
    <property type="project" value="UniProtKB-KW"/>
</dbReference>
<dbReference type="CDD" id="cd02947">
    <property type="entry name" value="TRX_family"/>
    <property type="match status" value="1"/>
</dbReference>
<accession>A0A841RCW3</accession>
<comment type="caution">
    <text evidence="3">The sequence shown here is derived from an EMBL/GenBank/DDBJ whole genome shotgun (WGS) entry which is preliminary data.</text>
</comment>
<dbReference type="AlphaFoldDB" id="A0A841RCW3"/>
<keyword evidence="1" id="KW-0732">Signal</keyword>